<gene>
    <name evidence="1" type="ORF">RPERSI_LOCUS30103</name>
</gene>
<protein>
    <submittedName>
        <fullName evidence="1">21639_t:CDS:1</fullName>
    </submittedName>
</protein>
<sequence>ASKRNLRKKKLRTIKKAKIKKSDSSIIEEGISNSNANHIEESMNIFYDPLK</sequence>
<dbReference type="EMBL" id="CAJVQC010116103">
    <property type="protein sequence ID" value="CAG8836922.1"/>
    <property type="molecule type" value="Genomic_DNA"/>
</dbReference>
<evidence type="ECO:0000313" key="2">
    <source>
        <dbReference type="Proteomes" id="UP000789920"/>
    </source>
</evidence>
<reference evidence="1" key="1">
    <citation type="submission" date="2021-06" db="EMBL/GenBank/DDBJ databases">
        <authorList>
            <person name="Kallberg Y."/>
            <person name="Tangrot J."/>
            <person name="Rosling A."/>
        </authorList>
    </citation>
    <scope>NUCLEOTIDE SEQUENCE</scope>
    <source>
        <strain evidence="1">MA461A</strain>
    </source>
</reference>
<proteinExistence type="predicted"/>
<dbReference type="Proteomes" id="UP000789920">
    <property type="component" value="Unassembled WGS sequence"/>
</dbReference>
<keyword evidence="2" id="KW-1185">Reference proteome</keyword>
<feature type="non-terminal residue" evidence="1">
    <location>
        <position position="51"/>
    </location>
</feature>
<organism evidence="1 2">
    <name type="scientific">Racocetra persica</name>
    <dbReference type="NCBI Taxonomy" id="160502"/>
    <lineage>
        <taxon>Eukaryota</taxon>
        <taxon>Fungi</taxon>
        <taxon>Fungi incertae sedis</taxon>
        <taxon>Mucoromycota</taxon>
        <taxon>Glomeromycotina</taxon>
        <taxon>Glomeromycetes</taxon>
        <taxon>Diversisporales</taxon>
        <taxon>Gigasporaceae</taxon>
        <taxon>Racocetra</taxon>
    </lineage>
</organism>
<accession>A0ACA9SE42</accession>
<evidence type="ECO:0000313" key="1">
    <source>
        <dbReference type="EMBL" id="CAG8836922.1"/>
    </source>
</evidence>
<comment type="caution">
    <text evidence="1">The sequence shown here is derived from an EMBL/GenBank/DDBJ whole genome shotgun (WGS) entry which is preliminary data.</text>
</comment>
<name>A0ACA9SE42_9GLOM</name>
<feature type="non-terminal residue" evidence="1">
    <location>
        <position position="1"/>
    </location>
</feature>